<dbReference type="SUPFAM" id="SSF46689">
    <property type="entry name" value="Homeodomain-like"/>
    <property type="match status" value="1"/>
</dbReference>
<evidence type="ECO:0000313" key="7">
    <source>
        <dbReference type="EMBL" id="GAA1787607.1"/>
    </source>
</evidence>
<evidence type="ECO:0000256" key="5">
    <source>
        <dbReference type="SAM" id="Coils"/>
    </source>
</evidence>
<evidence type="ECO:0000256" key="2">
    <source>
        <dbReference type="ARBA" id="ARBA00023125"/>
    </source>
</evidence>
<dbReference type="Pfam" id="PF02909">
    <property type="entry name" value="TetR_C_1"/>
    <property type="match status" value="1"/>
</dbReference>
<dbReference type="InterPro" id="IPR050109">
    <property type="entry name" value="HTH-type_TetR-like_transc_reg"/>
</dbReference>
<evidence type="ECO:0000313" key="8">
    <source>
        <dbReference type="Proteomes" id="UP001500851"/>
    </source>
</evidence>
<dbReference type="InterPro" id="IPR009057">
    <property type="entry name" value="Homeodomain-like_sf"/>
</dbReference>
<evidence type="ECO:0000256" key="4">
    <source>
        <dbReference type="PROSITE-ProRule" id="PRU00335"/>
    </source>
</evidence>
<dbReference type="Pfam" id="PF00440">
    <property type="entry name" value="TetR_N"/>
    <property type="match status" value="1"/>
</dbReference>
<sequence length="317" mass="34543">MTNENEAVSRTLALAWGLAAAPQRGPKRELTPERIVDAAMAIADAEGLAAVTMQRVAQTFEFSTMALYRYVATKDELHRLMLDACLSSAEGAIDAEHWRVGLREFLSELLDGYRRHPWALDIPLSSDIHFMPGQMRVADRALRAMRTLPAAEPAKLAVLMLFAAFARGHAAVEREVLAGGEISAETRALIEEAVTPGRFPDVALLVRSGAYFGDTASGELIEDDTALIFDFAVGVLLDGLEATFSGAQAPAPEPAPELTPAEALERAETELRAGIELRKQAHRRVRDAERAEAELRRLRDRAKEAAKAHAKQLRSAG</sequence>
<keyword evidence="5" id="KW-0175">Coiled coil</keyword>
<dbReference type="Gene3D" id="1.10.10.60">
    <property type="entry name" value="Homeodomain-like"/>
    <property type="match status" value="1"/>
</dbReference>
<comment type="caution">
    <text evidence="7">The sequence shown here is derived from an EMBL/GenBank/DDBJ whole genome shotgun (WGS) entry which is preliminary data.</text>
</comment>
<feature type="domain" description="HTH tetR-type" evidence="6">
    <location>
        <begin position="29"/>
        <end position="89"/>
    </location>
</feature>
<evidence type="ECO:0000256" key="3">
    <source>
        <dbReference type="ARBA" id="ARBA00023163"/>
    </source>
</evidence>
<dbReference type="Gene3D" id="1.10.357.10">
    <property type="entry name" value="Tetracycline Repressor, domain 2"/>
    <property type="match status" value="1"/>
</dbReference>
<dbReference type="RefSeq" id="WP_344031201.1">
    <property type="nucleotide sequence ID" value="NZ_BAAAOB010000001.1"/>
</dbReference>
<protein>
    <submittedName>
        <fullName evidence="7">TetR/AcrR family transcriptional regulator</fullName>
    </submittedName>
</protein>
<keyword evidence="2 4" id="KW-0238">DNA-binding</keyword>
<dbReference type="Proteomes" id="UP001500851">
    <property type="component" value="Unassembled WGS sequence"/>
</dbReference>
<gene>
    <name evidence="7" type="ORF">GCM10009768_15830</name>
</gene>
<dbReference type="SUPFAM" id="SSF48498">
    <property type="entry name" value="Tetracyclin repressor-like, C-terminal domain"/>
    <property type="match status" value="1"/>
</dbReference>
<feature type="DNA-binding region" description="H-T-H motif" evidence="4">
    <location>
        <begin position="52"/>
        <end position="71"/>
    </location>
</feature>
<keyword evidence="3" id="KW-0804">Transcription</keyword>
<dbReference type="PANTHER" id="PTHR30055">
    <property type="entry name" value="HTH-TYPE TRANSCRIPTIONAL REGULATOR RUTR"/>
    <property type="match status" value="1"/>
</dbReference>
<evidence type="ECO:0000256" key="1">
    <source>
        <dbReference type="ARBA" id="ARBA00023015"/>
    </source>
</evidence>
<proteinExistence type="predicted"/>
<dbReference type="EMBL" id="BAAAOB010000001">
    <property type="protein sequence ID" value="GAA1787607.1"/>
    <property type="molecule type" value="Genomic_DNA"/>
</dbReference>
<name>A0ABN2LGQ4_9MICO</name>
<dbReference type="PROSITE" id="PS50977">
    <property type="entry name" value="HTH_TETR_2"/>
    <property type="match status" value="1"/>
</dbReference>
<dbReference type="InterPro" id="IPR004111">
    <property type="entry name" value="Repressor_TetR_C"/>
</dbReference>
<keyword evidence="1" id="KW-0805">Transcription regulation</keyword>
<dbReference type="InterPro" id="IPR001647">
    <property type="entry name" value="HTH_TetR"/>
</dbReference>
<keyword evidence="8" id="KW-1185">Reference proteome</keyword>
<dbReference type="PANTHER" id="PTHR30055:SF151">
    <property type="entry name" value="TRANSCRIPTIONAL REGULATORY PROTEIN"/>
    <property type="match status" value="1"/>
</dbReference>
<organism evidence="7 8">
    <name type="scientific">Leucobacter iarius</name>
    <dbReference type="NCBI Taxonomy" id="333963"/>
    <lineage>
        <taxon>Bacteria</taxon>
        <taxon>Bacillati</taxon>
        <taxon>Actinomycetota</taxon>
        <taxon>Actinomycetes</taxon>
        <taxon>Micrococcales</taxon>
        <taxon>Microbacteriaceae</taxon>
        <taxon>Leucobacter</taxon>
    </lineage>
</organism>
<dbReference type="InterPro" id="IPR036271">
    <property type="entry name" value="Tet_transcr_reg_TetR-rel_C_sf"/>
</dbReference>
<reference evidence="7 8" key="1">
    <citation type="journal article" date="2019" name="Int. J. Syst. Evol. Microbiol.">
        <title>The Global Catalogue of Microorganisms (GCM) 10K type strain sequencing project: providing services to taxonomists for standard genome sequencing and annotation.</title>
        <authorList>
            <consortium name="The Broad Institute Genomics Platform"/>
            <consortium name="The Broad Institute Genome Sequencing Center for Infectious Disease"/>
            <person name="Wu L."/>
            <person name="Ma J."/>
        </authorList>
    </citation>
    <scope>NUCLEOTIDE SEQUENCE [LARGE SCALE GENOMIC DNA]</scope>
    <source>
        <strain evidence="7 8">JCM 14736</strain>
    </source>
</reference>
<accession>A0ABN2LGQ4</accession>
<feature type="coiled-coil region" evidence="5">
    <location>
        <begin position="278"/>
        <end position="308"/>
    </location>
</feature>
<evidence type="ECO:0000259" key="6">
    <source>
        <dbReference type="PROSITE" id="PS50977"/>
    </source>
</evidence>